<dbReference type="PIRSF" id="PIRSF017565">
    <property type="entry name" value="Kin_ATP-NAD_euk"/>
    <property type="match status" value="1"/>
</dbReference>
<dbReference type="PANTHER" id="PTHR13158">
    <property type="match status" value="1"/>
</dbReference>
<sequence>QQKNNNNSVIMSFFTCKVTSLLKTGAICGCKRNYATVSPSHLEAGYFKPQRVLILTKLSRYEFEKRRHPELTERQLEKCLQTRGSDYNILLYHHYIHKGVENTVNSVFTAAGIETRTVYRFDYSDPNINWADVIVTTGGDGTYLLAASKILDRNKPLIGFNSDPTRSKGQLCLPQKYSVDVKEALDKLLKGKFRWTFRSRIRVTLIGDDIYKPPVELHAQQLHYHEYRYLDMEPHLRTLKDDVPLCSETGMARRVLPVLALNEVFIGECVSARVSYMELSFDDVKGIKQKCSGLIASTGTGSTSWTYNVNKLTEQNMEEILTIVKEETGFKIQDTDRNFVRKITNKFNQMLITDPEVPKMVYTIRDQLISSPMRNECIKPRGFAKCIRVKSRCFDACLVIDGGLSFTFNDGTRALLEIHDEDALRTVTLHGDLTEVSFKH</sequence>
<organism evidence="1 2">
    <name type="scientific">Cherax quadricarinatus</name>
    <name type="common">Australian red claw crayfish</name>
    <dbReference type="NCBI Taxonomy" id="27406"/>
    <lineage>
        <taxon>Eukaryota</taxon>
        <taxon>Metazoa</taxon>
        <taxon>Ecdysozoa</taxon>
        <taxon>Arthropoda</taxon>
        <taxon>Crustacea</taxon>
        <taxon>Multicrustacea</taxon>
        <taxon>Malacostraca</taxon>
        <taxon>Eumalacostraca</taxon>
        <taxon>Eucarida</taxon>
        <taxon>Decapoda</taxon>
        <taxon>Pleocyemata</taxon>
        <taxon>Astacidea</taxon>
        <taxon>Parastacoidea</taxon>
        <taxon>Parastacidae</taxon>
        <taxon>Cherax</taxon>
    </lineage>
</organism>
<dbReference type="GO" id="GO:0019674">
    <property type="term" value="P:NAD+ metabolic process"/>
    <property type="evidence" value="ECO:0007669"/>
    <property type="project" value="InterPro"/>
</dbReference>
<dbReference type="Proteomes" id="UP001445076">
    <property type="component" value="Unassembled WGS sequence"/>
</dbReference>
<reference evidence="1 2" key="1">
    <citation type="journal article" date="2024" name="BMC Genomics">
        <title>Genome assembly of redclaw crayfish (Cherax quadricarinatus) provides insights into its immune adaptation and hypoxia tolerance.</title>
        <authorList>
            <person name="Liu Z."/>
            <person name="Zheng J."/>
            <person name="Li H."/>
            <person name="Fang K."/>
            <person name="Wang S."/>
            <person name="He J."/>
            <person name="Zhou D."/>
            <person name="Weng S."/>
            <person name="Chi M."/>
            <person name="Gu Z."/>
            <person name="He J."/>
            <person name="Li F."/>
            <person name="Wang M."/>
        </authorList>
    </citation>
    <scope>NUCLEOTIDE SEQUENCE [LARGE SCALE GENOMIC DNA]</scope>
    <source>
        <strain evidence="1">ZL_2023a</strain>
    </source>
</reference>
<dbReference type="Gene3D" id="3.40.50.10330">
    <property type="entry name" value="Probable inorganic polyphosphate/atp-NAD kinase, domain 1"/>
    <property type="match status" value="1"/>
</dbReference>
<dbReference type="InterPro" id="IPR016064">
    <property type="entry name" value="NAD/diacylglycerol_kinase_sf"/>
</dbReference>
<keyword evidence="2" id="KW-1185">Reference proteome</keyword>
<comment type="caution">
    <text evidence="1">The sequence shown here is derived from an EMBL/GenBank/DDBJ whole genome shotgun (WGS) entry which is preliminary data.</text>
</comment>
<dbReference type="GO" id="GO:0003951">
    <property type="term" value="F:NAD+ kinase activity"/>
    <property type="evidence" value="ECO:0007669"/>
    <property type="project" value="InterPro"/>
</dbReference>
<dbReference type="Gene3D" id="2.60.200.30">
    <property type="entry name" value="Probable inorganic polyphosphate/atp-NAD kinase, domain 2"/>
    <property type="match status" value="1"/>
</dbReference>
<name>A0AAW0WXT3_CHEQU</name>
<dbReference type="InterPro" id="IPR017437">
    <property type="entry name" value="ATP-NAD_kinase_PpnK-typ_C"/>
</dbReference>
<feature type="non-terminal residue" evidence="1">
    <location>
        <position position="1"/>
    </location>
</feature>
<accession>A0AAW0WXT3</accession>
<dbReference type="GO" id="GO:0005739">
    <property type="term" value="C:mitochondrion"/>
    <property type="evidence" value="ECO:0007669"/>
    <property type="project" value="TreeGrafter"/>
</dbReference>
<dbReference type="AlphaFoldDB" id="A0AAW0WXT3"/>
<evidence type="ECO:0000313" key="1">
    <source>
        <dbReference type="EMBL" id="KAK8736922.1"/>
    </source>
</evidence>
<dbReference type="InterPro" id="IPR017438">
    <property type="entry name" value="ATP-NAD_kinase_N"/>
</dbReference>
<evidence type="ECO:0008006" key="3">
    <source>
        <dbReference type="Google" id="ProtNLM"/>
    </source>
</evidence>
<dbReference type="SUPFAM" id="SSF111331">
    <property type="entry name" value="NAD kinase/diacylglycerol kinase-like"/>
    <property type="match status" value="1"/>
</dbReference>
<dbReference type="PANTHER" id="PTHR13158:SF5">
    <property type="entry name" value="NAD KINASE 2, MITOCHONDRIAL"/>
    <property type="match status" value="1"/>
</dbReference>
<dbReference type="EMBL" id="JARKIK010000043">
    <property type="protein sequence ID" value="KAK8736922.1"/>
    <property type="molecule type" value="Genomic_DNA"/>
</dbReference>
<protein>
    <recommendedName>
        <fullName evidence="3">NAD(+) kinase</fullName>
    </recommendedName>
</protein>
<proteinExistence type="predicted"/>
<evidence type="ECO:0000313" key="2">
    <source>
        <dbReference type="Proteomes" id="UP001445076"/>
    </source>
</evidence>
<dbReference type="InterPro" id="IPR012355">
    <property type="entry name" value="NADK2_mit"/>
</dbReference>
<gene>
    <name evidence="1" type="ORF">OTU49_004725</name>
</gene>